<dbReference type="EMBL" id="NBNE01001338">
    <property type="protein sequence ID" value="OWZ14443.1"/>
    <property type="molecule type" value="Genomic_DNA"/>
</dbReference>
<organism evidence="1 2">
    <name type="scientific">Phytophthora megakarya</name>
    <dbReference type="NCBI Taxonomy" id="4795"/>
    <lineage>
        <taxon>Eukaryota</taxon>
        <taxon>Sar</taxon>
        <taxon>Stramenopiles</taxon>
        <taxon>Oomycota</taxon>
        <taxon>Peronosporomycetes</taxon>
        <taxon>Peronosporales</taxon>
        <taxon>Peronosporaceae</taxon>
        <taxon>Phytophthora</taxon>
    </lineage>
</organism>
<comment type="caution">
    <text evidence="1">The sequence shown here is derived from an EMBL/GenBank/DDBJ whole genome shotgun (WGS) entry which is preliminary data.</text>
</comment>
<evidence type="ECO:0000313" key="1">
    <source>
        <dbReference type="EMBL" id="OWZ14443.1"/>
    </source>
</evidence>
<sequence length="52" mass="5726">PIAPNNLTFLSCSFDLYIISYGIFSVTEMGIRLMIHAALLTASAHHFLLTLS</sequence>
<feature type="non-terminal residue" evidence="1">
    <location>
        <position position="1"/>
    </location>
</feature>
<gene>
    <name evidence="1" type="ORF">PHMEG_00012085</name>
</gene>
<dbReference type="Proteomes" id="UP000198211">
    <property type="component" value="Unassembled WGS sequence"/>
</dbReference>
<reference evidence="2" key="1">
    <citation type="submission" date="2017-03" db="EMBL/GenBank/DDBJ databases">
        <title>Phytopthora megakarya and P. palmivora, two closely related causual agents of cacao black pod achieved similar genome size and gene model numbers by different mechanisms.</title>
        <authorList>
            <person name="Ali S."/>
            <person name="Shao J."/>
            <person name="Larry D.J."/>
            <person name="Kronmiller B."/>
            <person name="Shen D."/>
            <person name="Strem M.D."/>
            <person name="Melnick R.L."/>
            <person name="Guiltinan M.J."/>
            <person name="Tyler B.M."/>
            <person name="Meinhardt L.W."/>
            <person name="Bailey B.A."/>
        </authorList>
    </citation>
    <scope>NUCLEOTIDE SEQUENCE [LARGE SCALE GENOMIC DNA]</scope>
    <source>
        <strain evidence="2">zdho120</strain>
    </source>
</reference>
<proteinExistence type="predicted"/>
<dbReference type="AlphaFoldDB" id="A0A225W9M1"/>
<accession>A0A225W9M1</accession>
<protein>
    <submittedName>
        <fullName evidence="1">Uncharacterized protein</fullName>
    </submittedName>
</protein>
<evidence type="ECO:0000313" key="2">
    <source>
        <dbReference type="Proteomes" id="UP000198211"/>
    </source>
</evidence>
<name>A0A225W9M1_9STRA</name>
<dbReference type="OrthoDB" id="10492128at2759"/>
<keyword evidence="2" id="KW-1185">Reference proteome</keyword>